<dbReference type="Proteomes" id="UP000094527">
    <property type="component" value="Unassembled WGS sequence"/>
</dbReference>
<keyword evidence="16" id="KW-1185">Reference proteome</keyword>
<proteinExistence type="inferred from homology"/>
<sequence length="515" mass="59456">MVKCTPKKQNFRSFGTSNLKGWDNLPKVSVLKFIWALRDLRTAMDKVSRFFSNNGKPFIISVLKEQLVILNNPSAGQQLLTSKDLEHGTKSPVFYSTLHDMLGKGVLTSKGEYWQMQRRLLSKGFTYSALKRYTKIYNKCTKRLVTNLGTLFAKTFEYQQINSLIHVCSIQIITETVMGLDTFKDTKEAELIADSFNSLKNIALTRVRLAWLLMWDPIWKLHPLSREHDKNLKDVDAVIKTLIARQREFRDENVEKSRKLDSKQLDDDDLRNEDDIPFDNMLELMYKSGLNETQIMSEVKTLIWAGYETTSAAMHYLLFMLALNKNHQEACRNEIDKIFDEPNVSPNGELTMEGLSEMKHLEHCFLETLRMFPVVVSLTRFLESPLKIDDSLTIPAGVNALLPLGSYHKMPEYFPSPEKFEPDRFLAENSAKRQALTFMPFSAGPRSCIGLKFAIMEAKTVVAHILREFEVHTSDKLEDIAIIPAMVSCPERDYYFYLKRRNYHPENMDDEISIN</sequence>
<dbReference type="GO" id="GO:0070330">
    <property type="term" value="F:aromatase activity"/>
    <property type="evidence" value="ECO:0007669"/>
    <property type="project" value="UniProtKB-EC"/>
</dbReference>
<evidence type="ECO:0000256" key="7">
    <source>
        <dbReference type="ARBA" id="ARBA00023004"/>
    </source>
</evidence>
<name>A0A1D2MSU7_ORCCI</name>
<comment type="subcellular location">
    <subcellularLocation>
        <location evidence="2">Membrane</location>
    </subcellularLocation>
</comment>
<evidence type="ECO:0000256" key="6">
    <source>
        <dbReference type="ARBA" id="ARBA00023002"/>
    </source>
</evidence>
<dbReference type="EC" id="1.14.14.14" evidence="10"/>
<dbReference type="InterPro" id="IPR001128">
    <property type="entry name" value="Cyt_P450"/>
</dbReference>
<dbReference type="GO" id="GO:0005506">
    <property type="term" value="F:iron ion binding"/>
    <property type="evidence" value="ECO:0007669"/>
    <property type="project" value="InterPro"/>
</dbReference>
<gene>
    <name evidence="15" type="ORF">Ocin01_10569</name>
</gene>
<dbReference type="EMBL" id="LJIJ01000577">
    <property type="protein sequence ID" value="ODM96113.1"/>
    <property type="molecule type" value="Genomic_DNA"/>
</dbReference>
<organism evidence="15 16">
    <name type="scientific">Orchesella cincta</name>
    <name type="common">Springtail</name>
    <name type="synonym">Podura cincta</name>
    <dbReference type="NCBI Taxonomy" id="48709"/>
    <lineage>
        <taxon>Eukaryota</taxon>
        <taxon>Metazoa</taxon>
        <taxon>Ecdysozoa</taxon>
        <taxon>Arthropoda</taxon>
        <taxon>Hexapoda</taxon>
        <taxon>Collembola</taxon>
        <taxon>Entomobryomorpha</taxon>
        <taxon>Entomobryoidea</taxon>
        <taxon>Orchesellidae</taxon>
        <taxon>Orchesellinae</taxon>
        <taxon>Orchesella</taxon>
    </lineage>
</organism>
<evidence type="ECO:0000313" key="16">
    <source>
        <dbReference type="Proteomes" id="UP000094527"/>
    </source>
</evidence>
<dbReference type="SUPFAM" id="SSF48264">
    <property type="entry name" value="Cytochrome P450"/>
    <property type="match status" value="1"/>
</dbReference>
<dbReference type="GO" id="GO:0016020">
    <property type="term" value="C:membrane"/>
    <property type="evidence" value="ECO:0007669"/>
    <property type="project" value="UniProtKB-SubCell"/>
</dbReference>
<protein>
    <recommendedName>
        <fullName evidence="10">aromatase</fullName>
        <ecNumber evidence="10">1.14.14.14</ecNumber>
    </recommendedName>
    <alternativeName>
        <fullName evidence="12">Cytochrome P-450AROM</fullName>
    </alternativeName>
    <alternativeName>
        <fullName evidence="11">Estrogen synthase</fullName>
    </alternativeName>
</protein>
<dbReference type="Pfam" id="PF00067">
    <property type="entry name" value="p450"/>
    <property type="match status" value="1"/>
</dbReference>
<dbReference type="OMA" id="NQVNTIM"/>
<dbReference type="InterPro" id="IPR050196">
    <property type="entry name" value="Cytochrome_P450_Monoox"/>
</dbReference>
<evidence type="ECO:0000256" key="4">
    <source>
        <dbReference type="ARBA" id="ARBA00022617"/>
    </source>
</evidence>
<evidence type="ECO:0000256" key="14">
    <source>
        <dbReference type="RuleBase" id="RU000461"/>
    </source>
</evidence>
<reference evidence="15 16" key="1">
    <citation type="journal article" date="2016" name="Genome Biol. Evol.">
        <title>Gene Family Evolution Reflects Adaptation to Soil Environmental Stressors in the Genome of the Collembolan Orchesella cincta.</title>
        <authorList>
            <person name="Faddeeva-Vakhrusheva A."/>
            <person name="Derks M.F."/>
            <person name="Anvar S.Y."/>
            <person name="Agamennone V."/>
            <person name="Suring W."/>
            <person name="Smit S."/>
            <person name="van Straalen N.M."/>
            <person name="Roelofs D."/>
        </authorList>
    </citation>
    <scope>NUCLEOTIDE SEQUENCE [LARGE SCALE GENOMIC DNA]</scope>
    <source>
        <tissue evidence="15">Mixed pool</tissue>
    </source>
</reference>
<feature type="binding site" description="axial binding residue" evidence="13">
    <location>
        <position position="448"/>
    </location>
    <ligand>
        <name>heme</name>
        <dbReference type="ChEBI" id="CHEBI:30413"/>
    </ligand>
    <ligandPart>
        <name>Fe</name>
        <dbReference type="ChEBI" id="CHEBI:18248"/>
    </ligandPart>
</feature>
<dbReference type="AlphaFoldDB" id="A0A1D2MSU7"/>
<comment type="similarity">
    <text evidence="3 14">Belongs to the cytochrome P450 family.</text>
</comment>
<dbReference type="InterPro" id="IPR036396">
    <property type="entry name" value="Cyt_P450_sf"/>
</dbReference>
<evidence type="ECO:0000256" key="12">
    <source>
        <dbReference type="ARBA" id="ARBA00043174"/>
    </source>
</evidence>
<dbReference type="InterPro" id="IPR017972">
    <property type="entry name" value="Cyt_P450_CS"/>
</dbReference>
<accession>A0A1D2MSU7</accession>
<evidence type="ECO:0000256" key="2">
    <source>
        <dbReference type="ARBA" id="ARBA00004370"/>
    </source>
</evidence>
<dbReference type="PROSITE" id="PS00086">
    <property type="entry name" value="CYTOCHROME_P450"/>
    <property type="match status" value="1"/>
</dbReference>
<dbReference type="InterPro" id="IPR002401">
    <property type="entry name" value="Cyt_P450_E_grp-I"/>
</dbReference>
<dbReference type="Gene3D" id="1.10.630.10">
    <property type="entry name" value="Cytochrome P450"/>
    <property type="match status" value="1"/>
</dbReference>
<keyword evidence="4 13" id="KW-0349">Heme</keyword>
<keyword evidence="5 13" id="KW-0479">Metal-binding</keyword>
<keyword evidence="9" id="KW-0472">Membrane</keyword>
<evidence type="ECO:0000313" key="15">
    <source>
        <dbReference type="EMBL" id="ODM96113.1"/>
    </source>
</evidence>
<dbReference type="GO" id="GO:0020037">
    <property type="term" value="F:heme binding"/>
    <property type="evidence" value="ECO:0007669"/>
    <property type="project" value="InterPro"/>
</dbReference>
<dbReference type="PANTHER" id="PTHR24291:SF43">
    <property type="entry name" value="AROMATASE"/>
    <property type="match status" value="1"/>
</dbReference>
<evidence type="ECO:0000256" key="3">
    <source>
        <dbReference type="ARBA" id="ARBA00010617"/>
    </source>
</evidence>
<dbReference type="OrthoDB" id="1470350at2759"/>
<evidence type="ECO:0000256" key="1">
    <source>
        <dbReference type="ARBA" id="ARBA00001971"/>
    </source>
</evidence>
<evidence type="ECO:0000256" key="9">
    <source>
        <dbReference type="ARBA" id="ARBA00023136"/>
    </source>
</evidence>
<evidence type="ECO:0000256" key="10">
    <source>
        <dbReference type="ARBA" id="ARBA00038885"/>
    </source>
</evidence>
<evidence type="ECO:0000256" key="13">
    <source>
        <dbReference type="PIRSR" id="PIRSR602401-1"/>
    </source>
</evidence>
<comment type="cofactor">
    <cofactor evidence="1 13">
        <name>heme</name>
        <dbReference type="ChEBI" id="CHEBI:30413"/>
    </cofactor>
</comment>
<dbReference type="STRING" id="48709.A0A1D2MSU7"/>
<dbReference type="PANTHER" id="PTHR24291">
    <property type="entry name" value="CYTOCHROME P450 FAMILY 4"/>
    <property type="match status" value="1"/>
</dbReference>
<dbReference type="PRINTS" id="PR00385">
    <property type="entry name" value="P450"/>
</dbReference>
<keyword evidence="8 14" id="KW-0503">Monooxygenase</keyword>
<dbReference type="PRINTS" id="PR00463">
    <property type="entry name" value="EP450I"/>
</dbReference>
<evidence type="ECO:0000256" key="5">
    <source>
        <dbReference type="ARBA" id="ARBA00022723"/>
    </source>
</evidence>
<evidence type="ECO:0000256" key="11">
    <source>
        <dbReference type="ARBA" id="ARBA00042499"/>
    </source>
</evidence>
<comment type="caution">
    <text evidence="15">The sequence shown here is derived from an EMBL/GenBank/DDBJ whole genome shotgun (WGS) entry which is preliminary data.</text>
</comment>
<keyword evidence="7 13" id="KW-0408">Iron</keyword>
<keyword evidence="6 14" id="KW-0560">Oxidoreductase</keyword>
<evidence type="ECO:0000256" key="8">
    <source>
        <dbReference type="ARBA" id="ARBA00023033"/>
    </source>
</evidence>